<dbReference type="Gene3D" id="3.30.160.110">
    <property type="entry name" value="Siroheme synthase, domain 2"/>
    <property type="match status" value="1"/>
</dbReference>
<dbReference type="Gene3D" id="3.40.1010.10">
    <property type="entry name" value="Cobalt-precorrin-4 Transmethylase, Domain 1"/>
    <property type="match status" value="1"/>
</dbReference>
<sequence>MKALYPLFADLDGRPVLVVGGGAVAERKVRALLNCGAQVRVGAPRLTRTLQAWAAEGRLAHLAGPFREDWLESAWLVIAATDDRALNARVKAAADTRRILANVVDDPALSSFQVPAIVDRAPLTIAISSGGAAPVLARRLRERMESLFDPALGDLARLARDHRPAIRRAYPDHGARRRFYDWLYDGPVLAHLRAGNSAEAARTLLARLDDAGSETAPPRRLSWIAPCPADPGSITLSQLRALNEADVLVHDTRVSEAVLSLARRDADRRPLETDWPEDAGSREAQVLALCAGYRNAVALVV</sequence>
<keyword evidence="4" id="KW-0520">NAD</keyword>
<gene>
    <name evidence="9" type="ORF">GCM10009125_12960</name>
</gene>
<dbReference type="InterPro" id="IPR035996">
    <property type="entry name" value="4pyrrol_Methylase_sf"/>
</dbReference>
<comment type="pathway">
    <text evidence="1">Porphyrin-containing compound metabolism; siroheme biosynthesis; sirohydrochlorin from precorrin-2: step 1/1.</text>
</comment>
<dbReference type="SUPFAM" id="SSF51735">
    <property type="entry name" value="NAD(P)-binding Rossmann-fold domains"/>
    <property type="match status" value="1"/>
</dbReference>
<evidence type="ECO:0000256" key="4">
    <source>
        <dbReference type="ARBA" id="ARBA00023027"/>
    </source>
</evidence>
<feature type="domain" description="Sirohaem synthase dimerisation" evidence="7">
    <location>
        <begin position="151"/>
        <end position="208"/>
    </location>
</feature>
<evidence type="ECO:0000256" key="2">
    <source>
        <dbReference type="ARBA" id="ARBA00012400"/>
    </source>
</evidence>
<dbReference type="InterPro" id="IPR028161">
    <property type="entry name" value="Met8-like"/>
</dbReference>
<name>A0ABP3D7H6_9BURK</name>
<evidence type="ECO:0000256" key="1">
    <source>
        <dbReference type="ARBA" id="ARBA00005010"/>
    </source>
</evidence>
<dbReference type="PANTHER" id="PTHR35330:SF1">
    <property type="entry name" value="SIROHEME BIOSYNTHESIS PROTEIN MET8"/>
    <property type="match status" value="1"/>
</dbReference>
<evidence type="ECO:0000259" key="8">
    <source>
        <dbReference type="Pfam" id="PF14824"/>
    </source>
</evidence>
<evidence type="ECO:0000313" key="10">
    <source>
        <dbReference type="Proteomes" id="UP001501176"/>
    </source>
</evidence>
<comment type="catalytic activity">
    <reaction evidence="6">
        <text>precorrin-2 + NAD(+) = sirohydrochlorin + NADH + 2 H(+)</text>
        <dbReference type="Rhea" id="RHEA:15613"/>
        <dbReference type="ChEBI" id="CHEBI:15378"/>
        <dbReference type="ChEBI" id="CHEBI:57540"/>
        <dbReference type="ChEBI" id="CHEBI:57945"/>
        <dbReference type="ChEBI" id="CHEBI:58351"/>
        <dbReference type="ChEBI" id="CHEBI:58827"/>
        <dbReference type="EC" id="1.3.1.76"/>
    </reaction>
</comment>
<evidence type="ECO:0000313" key="9">
    <source>
        <dbReference type="EMBL" id="GAA0225411.1"/>
    </source>
</evidence>
<dbReference type="NCBIfam" id="TIGR01470">
    <property type="entry name" value="cysG_Nterm"/>
    <property type="match status" value="1"/>
</dbReference>
<dbReference type="InterPro" id="IPR036291">
    <property type="entry name" value="NAD(P)-bd_dom_sf"/>
</dbReference>
<evidence type="ECO:0000256" key="6">
    <source>
        <dbReference type="ARBA" id="ARBA00047561"/>
    </source>
</evidence>
<dbReference type="Pfam" id="PF13241">
    <property type="entry name" value="NAD_binding_7"/>
    <property type="match status" value="1"/>
</dbReference>
<proteinExistence type="predicted"/>
<dbReference type="SUPFAM" id="SSF75615">
    <property type="entry name" value="Siroheme synthase middle domains-like"/>
    <property type="match status" value="1"/>
</dbReference>
<protein>
    <recommendedName>
        <fullName evidence="2">precorrin-2 dehydrogenase</fullName>
        <ecNumber evidence="2">1.3.1.76</ecNumber>
    </recommendedName>
</protein>
<evidence type="ECO:0000259" key="7">
    <source>
        <dbReference type="Pfam" id="PF10414"/>
    </source>
</evidence>
<dbReference type="Pfam" id="PF14824">
    <property type="entry name" value="Sirohm_synth_M"/>
    <property type="match status" value="1"/>
</dbReference>
<dbReference type="EMBL" id="BAAAFN010000009">
    <property type="protein sequence ID" value="GAA0225411.1"/>
    <property type="molecule type" value="Genomic_DNA"/>
</dbReference>
<organism evidence="9 10">
    <name type="scientific">Castellaniella daejeonensis</name>
    <dbReference type="NCBI Taxonomy" id="659013"/>
    <lineage>
        <taxon>Bacteria</taxon>
        <taxon>Pseudomonadati</taxon>
        <taxon>Pseudomonadota</taxon>
        <taxon>Betaproteobacteria</taxon>
        <taxon>Burkholderiales</taxon>
        <taxon>Alcaligenaceae</taxon>
        <taxon>Castellaniella</taxon>
    </lineage>
</organism>
<dbReference type="InterPro" id="IPR037115">
    <property type="entry name" value="Sirohaem_synt_dimer_dom_sf"/>
</dbReference>
<evidence type="ECO:0000256" key="3">
    <source>
        <dbReference type="ARBA" id="ARBA00023002"/>
    </source>
</evidence>
<feature type="domain" description="Siroheme synthase central" evidence="8">
    <location>
        <begin position="122"/>
        <end position="146"/>
    </location>
</feature>
<dbReference type="RefSeq" id="WP_343820546.1">
    <property type="nucleotide sequence ID" value="NZ_BAAAFN010000009.1"/>
</dbReference>
<keyword evidence="3" id="KW-0560">Oxidoreductase</keyword>
<dbReference type="Proteomes" id="UP001501176">
    <property type="component" value="Unassembled WGS sequence"/>
</dbReference>
<dbReference type="InterPro" id="IPR006367">
    <property type="entry name" value="Sirohaem_synthase_N"/>
</dbReference>
<dbReference type="Pfam" id="PF10414">
    <property type="entry name" value="CysG_dimeriser"/>
    <property type="match status" value="1"/>
</dbReference>
<keyword evidence="10" id="KW-1185">Reference proteome</keyword>
<comment type="caution">
    <text evidence="9">The sequence shown here is derived from an EMBL/GenBank/DDBJ whole genome shotgun (WGS) entry which is preliminary data.</text>
</comment>
<reference evidence="10" key="1">
    <citation type="journal article" date="2019" name="Int. J. Syst. Evol. Microbiol.">
        <title>The Global Catalogue of Microorganisms (GCM) 10K type strain sequencing project: providing services to taxonomists for standard genome sequencing and annotation.</title>
        <authorList>
            <consortium name="The Broad Institute Genomics Platform"/>
            <consortium name="The Broad Institute Genome Sequencing Center for Infectious Disease"/>
            <person name="Wu L."/>
            <person name="Ma J."/>
        </authorList>
    </citation>
    <scope>NUCLEOTIDE SEQUENCE [LARGE SCALE GENOMIC DNA]</scope>
    <source>
        <strain evidence="10">JCM 16240</strain>
    </source>
</reference>
<dbReference type="InterPro" id="IPR028281">
    <property type="entry name" value="Sirohaem_synthase_central"/>
</dbReference>
<dbReference type="PANTHER" id="PTHR35330">
    <property type="entry name" value="SIROHEME BIOSYNTHESIS PROTEIN MET8"/>
    <property type="match status" value="1"/>
</dbReference>
<accession>A0ABP3D7H6</accession>
<dbReference type="SUPFAM" id="SSF53790">
    <property type="entry name" value="Tetrapyrrole methylase"/>
    <property type="match status" value="1"/>
</dbReference>
<dbReference type="EC" id="1.3.1.76" evidence="2"/>
<dbReference type="Gene3D" id="1.10.8.210">
    <property type="entry name" value="Sirohaem synthase, dimerisation domain"/>
    <property type="match status" value="1"/>
</dbReference>
<dbReference type="InterPro" id="IPR014777">
    <property type="entry name" value="4pyrrole_Mease_sub1"/>
</dbReference>
<dbReference type="Gene3D" id="3.40.50.720">
    <property type="entry name" value="NAD(P)-binding Rossmann-like Domain"/>
    <property type="match status" value="1"/>
</dbReference>
<keyword evidence="5" id="KW-0627">Porphyrin biosynthesis</keyword>
<dbReference type="InterPro" id="IPR019478">
    <property type="entry name" value="Sirohaem_synthase_dimer_dom"/>
</dbReference>
<evidence type="ECO:0000256" key="5">
    <source>
        <dbReference type="ARBA" id="ARBA00023244"/>
    </source>
</evidence>